<gene>
    <name evidence="1" type="ORF">HC031_14220</name>
</gene>
<comment type="caution">
    <text evidence="1">The sequence shown here is derived from an EMBL/GenBank/DDBJ whole genome shotgun (WGS) entry which is preliminary data.</text>
</comment>
<reference evidence="1 2" key="1">
    <citation type="submission" date="2020-03" db="EMBL/GenBank/DDBJ databases">
        <title>WGS of the type strain of Planosporangium spp.</title>
        <authorList>
            <person name="Thawai C."/>
        </authorList>
    </citation>
    <scope>NUCLEOTIDE SEQUENCE [LARGE SCALE GENOMIC DNA]</scope>
    <source>
        <strain evidence="1 2">TBRC 5610</strain>
    </source>
</reference>
<keyword evidence="2" id="KW-1185">Reference proteome</keyword>
<dbReference type="RefSeq" id="WP_167925764.1">
    <property type="nucleotide sequence ID" value="NZ_JAATVY010000008.1"/>
</dbReference>
<evidence type="ECO:0000313" key="2">
    <source>
        <dbReference type="Proteomes" id="UP000722989"/>
    </source>
</evidence>
<dbReference type="EMBL" id="JAATVY010000008">
    <property type="protein sequence ID" value="NJC70864.1"/>
    <property type="molecule type" value="Genomic_DNA"/>
</dbReference>
<organism evidence="1 2">
    <name type="scientific">Planosporangium thailandense</name>
    <dbReference type="NCBI Taxonomy" id="765197"/>
    <lineage>
        <taxon>Bacteria</taxon>
        <taxon>Bacillati</taxon>
        <taxon>Actinomycetota</taxon>
        <taxon>Actinomycetes</taxon>
        <taxon>Micromonosporales</taxon>
        <taxon>Micromonosporaceae</taxon>
        <taxon>Planosporangium</taxon>
    </lineage>
</organism>
<evidence type="ECO:0008006" key="3">
    <source>
        <dbReference type="Google" id="ProtNLM"/>
    </source>
</evidence>
<name>A0ABX0Y0G9_9ACTN</name>
<evidence type="ECO:0000313" key="1">
    <source>
        <dbReference type="EMBL" id="NJC70864.1"/>
    </source>
</evidence>
<dbReference type="Proteomes" id="UP000722989">
    <property type="component" value="Unassembled WGS sequence"/>
</dbReference>
<accession>A0ABX0Y0G9</accession>
<proteinExistence type="predicted"/>
<sequence length="303" mass="33509">MAAVDDLLQRLRAIDRAIDALSEPAFNEQEIQDHLIRGIAVNGLVCVESFLRTRMREWVSALAGARVPPSRLPGGTKQYEDRLIEVLPRSLRDQDVVQRSALLDEVGKSLTSLSTGIFVPHALAFSWSGYNVQSSDIESIASLVGVERNKVWSDLTRIWQLVDQQFPGNSSLKRVFEEVAELRHIAAHSANPNIPIPNLTTISRNVKIVCLCVDILASFKLRNIMYVQSSGGVRSQALSIKIRRIVRDGGKWPEYAPGVKRAAKRHNSLEEAMQLAAGRARLTGELVLATNSGDVVDWSCPIP</sequence>
<protein>
    <recommendedName>
        <fullName evidence="3">RiboL-PSP-HEPN domain-containing protein</fullName>
    </recommendedName>
</protein>